<accession>A0ABW1V7Q2</accession>
<dbReference type="RefSeq" id="WP_379237453.1">
    <property type="nucleotide sequence ID" value="NZ_JBHSTE010000007.1"/>
</dbReference>
<dbReference type="EMBL" id="JBHSTE010000007">
    <property type="protein sequence ID" value="MFC6334680.1"/>
    <property type="molecule type" value="Genomic_DNA"/>
</dbReference>
<proteinExistence type="predicted"/>
<evidence type="ECO:0000313" key="1">
    <source>
        <dbReference type="EMBL" id="MFC6334680.1"/>
    </source>
</evidence>
<comment type="caution">
    <text evidence="1">The sequence shown here is derived from an EMBL/GenBank/DDBJ whole genome shotgun (WGS) entry which is preliminary data.</text>
</comment>
<evidence type="ECO:0000313" key="2">
    <source>
        <dbReference type="Proteomes" id="UP001596233"/>
    </source>
</evidence>
<organism evidence="1 2">
    <name type="scientific">Paenibacillus septentrionalis</name>
    <dbReference type="NCBI Taxonomy" id="429342"/>
    <lineage>
        <taxon>Bacteria</taxon>
        <taxon>Bacillati</taxon>
        <taxon>Bacillota</taxon>
        <taxon>Bacilli</taxon>
        <taxon>Bacillales</taxon>
        <taxon>Paenibacillaceae</taxon>
        <taxon>Paenibacillus</taxon>
    </lineage>
</organism>
<reference evidence="2" key="1">
    <citation type="journal article" date="2019" name="Int. J. Syst. Evol. Microbiol.">
        <title>The Global Catalogue of Microorganisms (GCM) 10K type strain sequencing project: providing services to taxonomists for standard genome sequencing and annotation.</title>
        <authorList>
            <consortium name="The Broad Institute Genomics Platform"/>
            <consortium name="The Broad Institute Genome Sequencing Center for Infectious Disease"/>
            <person name="Wu L."/>
            <person name="Ma J."/>
        </authorList>
    </citation>
    <scope>NUCLEOTIDE SEQUENCE [LARGE SCALE GENOMIC DNA]</scope>
    <source>
        <strain evidence="2">PCU 280</strain>
    </source>
</reference>
<protein>
    <recommendedName>
        <fullName evidence="3">YhfH family protein</fullName>
    </recommendedName>
</protein>
<keyword evidence="2" id="KW-1185">Reference proteome</keyword>
<dbReference type="Proteomes" id="UP001596233">
    <property type="component" value="Unassembled WGS sequence"/>
</dbReference>
<name>A0ABW1V7Q2_9BACL</name>
<gene>
    <name evidence="1" type="ORF">ACFP56_18775</name>
</gene>
<sequence length="56" mass="6608">MTTDVTKNLLTFCFHCENAYQCDTEEKCRDCWADQGIAEKEKQELTTEQLLREYAL</sequence>
<evidence type="ECO:0008006" key="3">
    <source>
        <dbReference type="Google" id="ProtNLM"/>
    </source>
</evidence>